<feature type="region of interest" description="Disordered" evidence="1">
    <location>
        <begin position="356"/>
        <end position="444"/>
    </location>
</feature>
<dbReference type="PANTHER" id="PTHR38166">
    <property type="entry name" value="C2H2-TYPE DOMAIN-CONTAINING PROTEIN-RELATED"/>
    <property type="match status" value="1"/>
</dbReference>
<feature type="region of interest" description="Disordered" evidence="1">
    <location>
        <begin position="472"/>
        <end position="543"/>
    </location>
</feature>
<name>A0A9P7YH34_9HELO</name>
<feature type="region of interest" description="Disordered" evidence="1">
    <location>
        <begin position="117"/>
        <end position="152"/>
    </location>
</feature>
<dbReference type="PANTHER" id="PTHR38166:SF1">
    <property type="entry name" value="C2H2-TYPE DOMAIN-CONTAINING PROTEIN"/>
    <property type="match status" value="1"/>
</dbReference>
<keyword evidence="4" id="KW-1185">Reference proteome</keyword>
<dbReference type="AlphaFoldDB" id="A0A9P7YH34"/>
<feature type="compositionally biased region" description="Basic and acidic residues" evidence="1">
    <location>
        <begin position="365"/>
        <end position="374"/>
    </location>
</feature>
<comment type="caution">
    <text evidence="3">The sequence shown here is derived from an EMBL/GenBank/DDBJ whole genome shotgun (WGS) entry which is preliminary data.</text>
</comment>
<evidence type="ECO:0000313" key="4">
    <source>
        <dbReference type="Proteomes" id="UP000824998"/>
    </source>
</evidence>
<evidence type="ECO:0000256" key="1">
    <source>
        <dbReference type="SAM" id="MobiDB-lite"/>
    </source>
</evidence>
<feature type="domain" description="Nitrogen regulatory protein areA GATA-like" evidence="2">
    <location>
        <begin position="174"/>
        <end position="200"/>
    </location>
</feature>
<dbReference type="Pfam" id="PF08550">
    <property type="entry name" value="GATA_AreA"/>
    <property type="match status" value="1"/>
</dbReference>
<sequence>MAGISNLKMEDDMRPQDEYFEWEDIISYKATPASRPAMSRRSANLSITHFQSDPYDSDARSEWSETESASVSVGGFSTATSISTHTSMSADDFEEAICDDEDHIDFLPSYDDDAARRRAQALSSKPLGALDSSQPSKPDLTERAEDDTAAFPTPSRHVDYLSHDWTEEDIWMTWKYLKSTRSTYKNNERLLNASWRMWMKERHQLAETEPTSINWMKDRDTTWLYGPLQPGAESTDALSASTSWISSAIKVKPILKKPGLSEVLLRRSISSAALVRQAEQAALEAQSISNPSRHASLPMQLLLEVRRSTVIGLGKSTSRRQNSALTKSVRFYDEVEQTAIVSPRSTIETIVESIFEVSSEEGGEDKEGSCEEPPKSLPVENQPKVNPLNLDPASQDSDEVAEGWQEYMDSPSSESDNSDDGSMEDYFGAFSSTGSSKESHVTASVLDPRRENLVDLVMEEFWALFNQEWDSSVNQRTDGSRRSSDESNTSPSTSTESSSETQTRRKRQRGDESEGLDGGNDRKTKSRQQPTPRAQEETLKFACPFRKHDPQSYNIYTNRVCALSHWQTIARVKEHIYRCHQKAPHCQRCWRPFKNQQRLDAHITVAASDICEVRPGTSPEGITADIERKLRSRKKSHPNQMDEDRWKEIYKLLFPGAEVPSPYFEPVQEEGPGSPDSRELSNYENYIRRELPRLVRSNIESVVRRETQPLEAALIGNLISIIQDCQDRVFRSYRETQGISHQISTPLPATMPPTEALWASDATEFREDLDFLDAAFQAPQTTSALATPSFQQLDGCIRPNTLIFSDSGYASELICNCQNHCSCAKPVLEAQVRDEIAVAAPDPVRPWMDSLSHPNWQNVGDADDEADWWMNV</sequence>
<organism evidence="3 4">
    <name type="scientific">Amylocarpus encephaloides</name>
    <dbReference type="NCBI Taxonomy" id="45428"/>
    <lineage>
        <taxon>Eukaryota</taxon>
        <taxon>Fungi</taxon>
        <taxon>Dikarya</taxon>
        <taxon>Ascomycota</taxon>
        <taxon>Pezizomycotina</taxon>
        <taxon>Leotiomycetes</taxon>
        <taxon>Helotiales</taxon>
        <taxon>Helotiales incertae sedis</taxon>
        <taxon>Amylocarpus</taxon>
    </lineage>
</organism>
<evidence type="ECO:0000259" key="2">
    <source>
        <dbReference type="Pfam" id="PF08550"/>
    </source>
</evidence>
<evidence type="ECO:0000313" key="3">
    <source>
        <dbReference type="EMBL" id="KAG9233783.1"/>
    </source>
</evidence>
<feature type="region of interest" description="Disordered" evidence="1">
    <location>
        <begin position="45"/>
        <end position="70"/>
    </location>
</feature>
<gene>
    <name evidence="3" type="ORF">BJ875DRAFT_34314</name>
</gene>
<dbReference type="InterPro" id="IPR013860">
    <property type="entry name" value="AreA_GATA"/>
</dbReference>
<protein>
    <submittedName>
        <fullName evidence="3">Resistance to glucose repression protein 1</fullName>
    </submittedName>
</protein>
<dbReference type="EMBL" id="MU251486">
    <property type="protein sequence ID" value="KAG9233783.1"/>
    <property type="molecule type" value="Genomic_DNA"/>
</dbReference>
<reference evidence="3" key="1">
    <citation type="journal article" date="2021" name="IMA Fungus">
        <title>Genomic characterization of three marine fungi, including Emericellopsis atlantica sp. nov. with signatures of a generalist lifestyle and marine biomass degradation.</title>
        <authorList>
            <person name="Hagestad O.C."/>
            <person name="Hou L."/>
            <person name="Andersen J.H."/>
            <person name="Hansen E.H."/>
            <person name="Altermark B."/>
            <person name="Li C."/>
            <person name="Kuhnert E."/>
            <person name="Cox R.J."/>
            <person name="Crous P.W."/>
            <person name="Spatafora J.W."/>
            <person name="Lail K."/>
            <person name="Amirebrahimi M."/>
            <person name="Lipzen A."/>
            <person name="Pangilinan J."/>
            <person name="Andreopoulos W."/>
            <person name="Hayes R.D."/>
            <person name="Ng V."/>
            <person name="Grigoriev I.V."/>
            <person name="Jackson S.A."/>
            <person name="Sutton T.D.S."/>
            <person name="Dobson A.D.W."/>
            <person name="Rama T."/>
        </authorList>
    </citation>
    <scope>NUCLEOTIDE SEQUENCE</scope>
    <source>
        <strain evidence="3">TRa018bII</strain>
    </source>
</reference>
<feature type="compositionally biased region" description="Low complexity" evidence="1">
    <location>
        <begin position="486"/>
        <end position="501"/>
    </location>
</feature>
<accession>A0A9P7YH34</accession>
<proteinExistence type="predicted"/>
<dbReference type="Proteomes" id="UP000824998">
    <property type="component" value="Unassembled WGS sequence"/>
</dbReference>
<dbReference type="OrthoDB" id="4738706at2759"/>